<dbReference type="SUPFAM" id="SSF103190">
    <property type="entry name" value="Sensory domain-like"/>
    <property type="match status" value="1"/>
</dbReference>
<dbReference type="AlphaFoldDB" id="A0A0L0W684"/>
<gene>
    <name evidence="14" type="primary">mcpC</name>
    <name evidence="14" type="ORF">CLPU_31c00060</name>
</gene>
<evidence type="ECO:0000256" key="11">
    <source>
        <dbReference type="SAM" id="Phobius"/>
    </source>
</evidence>
<dbReference type="OrthoDB" id="1704841at2"/>
<evidence type="ECO:0000256" key="5">
    <source>
        <dbReference type="ARBA" id="ARBA00022989"/>
    </source>
</evidence>
<evidence type="ECO:0000256" key="4">
    <source>
        <dbReference type="ARBA" id="ARBA00022692"/>
    </source>
</evidence>
<dbReference type="CDD" id="cd11386">
    <property type="entry name" value="MCP_signal"/>
    <property type="match status" value="1"/>
</dbReference>
<evidence type="ECO:0000256" key="6">
    <source>
        <dbReference type="ARBA" id="ARBA00023136"/>
    </source>
</evidence>
<dbReference type="RefSeq" id="WP_050378999.1">
    <property type="nucleotide sequence ID" value="NZ_LGSS01000031.1"/>
</dbReference>
<dbReference type="InterPro" id="IPR033479">
    <property type="entry name" value="dCache_1"/>
</dbReference>
<dbReference type="STRING" id="1503.CLPU_31c00060"/>
<comment type="similarity">
    <text evidence="8">Belongs to the methyl-accepting chemotaxis (MCP) protein family.</text>
</comment>
<dbReference type="CDD" id="cd12912">
    <property type="entry name" value="PDC2_MCP_like"/>
    <property type="match status" value="1"/>
</dbReference>
<dbReference type="CDD" id="cd06225">
    <property type="entry name" value="HAMP"/>
    <property type="match status" value="1"/>
</dbReference>
<dbReference type="Pfam" id="PF02743">
    <property type="entry name" value="dCache_1"/>
    <property type="match status" value="1"/>
</dbReference>
<dbReference type="SMART" id="SM00283">
    <property type="entry name" value="MA"/>
    <property type="match status" value="1"/>
</dbReference>
<comment type="subcellular location">
    <subcellularLocation>
        <location evidence="1">Cell membrane</location>
        <topology evidence="1">Multi-pass membrane protein</topology>
    </subcellularLocation>
</comment>
<evidence type="ECO:0000256" key="10">
    <source>
        <dbReference type="SAM" id="Coils"/>
    </source>
</evidence>
<evidence type="ECO:0000313" key="15">
    <source>
        <dbReference type="Proteomes" id="UP000037267"/>
    </source>
</evidence>
<evidence type="ECO:0000256" key="8">
    <source>
        <dbReference type="ARBA" id="ARBA00029447"/>
    </source>
</evidence>
<keyword evidence="2" id="KW-1003">Cell membrane</keyword>
<organism evidence="14 15">
    <name type="scientific">Gottschalkia purinilytica</name>
    <name type="common">Clostridium purinilyticum</name>
    <dbReference type="NCBI Taxonomy" id="1503"/>
    <lineage>
        <taxon>Bacteria</taxon>
        <taxon>Bacillati</taxon>
        <taxon>Bacillota</taxon>
        <taxon>Tissierellia</taxon>
        <taxon>Tissierellales</taxon>
        <taxon>Gottschalkiaceae</taxon>
        <taxon>Gottschalkia</taxon>
    </lineage>
</organism>
<proteinExistence type="inferred from homology"/>
<sequence length="678" mass="74658">MFKTIRGKFITSFLVSICICIIIISIIMKITMGNVIKKDFISSTKNEIDKVDKLINTYFKEMYNNCNMLANNSIVKRADSTITKYLEKTGENGKIKVTPIANGGIEAEIHSVYTNFAKSHPNVSDAYLGTIDGGYVQYEDGHVGNNYDPRERPWYKKAMENPGKVAMTDSYYWGGSNRASVSVVSTISNDSNEIIGVQSIDIGLNDLTDIVSKIKIGKNGYILLVEDTGTILSNPKNPNTNFKNISELKIKEMEEIKNGYFEFKDKDEEYVSNVYTSKETGWKFIAIIPKSELLQKNQVVNNLIITLGAVILIISLIISIKMSNGISKPIGDMRSLMSKVEKGDFTVEAKVIGKDEIAQLFESFNKMMGNVKNLIRTSKDISENVTKSTNHISDMSKQVSATADEVVAAISQLSAETYGQTEQSGDIVEAIEGFTEEIEKVTITMDEKSDLAKGLSAEGIEIVNVLDKTTAETSNASNQVSLAIAVLDEKSSHIEDVVNMINRVTDQTSLLALNASIEAARAGEAGKGFGVVASEIAKLAEESKKSTNQIESIVGEIQSEIVESVKAIKKSNELVDNNVKTVGETKVIFNNIAKTINDIKNEVDRINRVVEEMTQKKNEVSQTITNLLLKSEETAASSEEVTAASEEQTSSIHNMTAYIEDLRELADTLRKSISQFNI</sequence>
<evidence type="ECO:0000256" key="9">
    <source>
        <dbReference type="PROSITE-ProRule" id="PRU00284"/>
    </source>
</evidence>
<dbReference type="Pfam" id="PF00015">
    <property type="entry name" value="MCPsignal"/>
    <property type="match status" value="1"/>
</dbReference>
<reference evidence="15" key="1">
    <citation type="submission" date="2015-07" db="EMBL/GenBank/DDBJ databases">
        <title>Draft genome sequence of the purine-degrading Gottschalkia purinilyticum DSM 1384 (formerly Clostridium purinilyticum).</title>
        <authorList>
            <person name="Poehlein A."/>
            <person name="Schiel-Bengelsdorf B."/>
            <person name="Bengelsdorf F.R."/>
            <person name="Daniel R."/>
            <person name="Duerre P."/>
        </authorList>
    </citation>
    <scope>NUCLEOTIDE SEQUENCE [LARGE SCALE GENOMIC DNA]</scope>
    <source>
        <strain evidence="15">DSM 1384</strain>
    </source>
</reference>
<dbReference type="PANTHER" id="PTHR32089:SF114">
    <property type="entry name" value="METHYL-ACCEPTING CHEMOTAXIS PROTEIN MCPB"/>
    <property type="match status" value="1"/>
</dbReference>
<dbReference type="GO" id="GO:0007165">
    <property type="term" value="P:signal transduction"/>
    <property type="evidence" value="ECO:0007669"/>
    <property type="project" value="UniProtKB-KW"/>
</dbReference>
<dbReference type="Proteomes" id="UP000037267">
    <property type="component" value="Unassembled WGS sequence"/>
</dbReference>
<dbReference type="GO" id="GO:0006935">
    <property type="term" value="P:chemotaxis"/>
    <property type="evidence" value="ECO:0007669"/>
    <property type="project" value="UniProtKB-KW"/>
</dbReference>
<dbReference type="PROSITE" id="PS50885">
    <property type="entry name" value="HAMP"/>
    <property type="match status" value="1"/>
</dbReference>
<feature type="coiled-coil region" evidence="10">
    <location>
        <begin position="596"/>
        <end position="630"/>
    </location>
</feature>
<dbReference type="InterPro" id="IPR003660">
    <property type="entry name" value="HAMP_dom"/>
</dbReference>
<comment type="caution">
    <text evidence="14">The sequence shown here is derived from an EMBL/GenBank/DDBJ whole genome shotgun (WGS) entry which is preliminary data.</text>
</comment>
<dbReference type="Pfam" id="PF00672">
    <property type="entry name" value="HAMP"/>
    <property type="match status" value="1"/>
</dbReference>
<feature type="domain" description="Methyl-accepting transducer" evidence="12">
    <location>
        <begin position="395"/>
        <end position="628"/>
    </location>
</feature>
<keyword evidence="4 11" id="KW-0812">Transmembrane</keyword>
<evidence type="ECO:0000256" key="2">
    <source>
        <dbReference type="ARBA" id="ARBA00022475"/>
    </source>
</evidence>
<keyword evidence="5 11" id="KW-1133">Transmembrane helix</keyword>
<dbReference type="Gene3D" id="3.30.450.20">
    <property type="entry name" value="PAS domain"/>
    <property type="match status" value="2"/>
</dbReference>
<dbReference type="Gene3D" id="1.10.287.950">
    <property type="entry name" value="Methyl-accepting chemotaxis protein"/>
    <property type="match status" value="1"/>
</dbReference>
<evidence type="ECO:0000256" key="1">
    <source>
        <dbReference type="ARBA" id="ARBA00004651"/>
    </source>
</evidence>
<dbReference type="EMBL" id="LGSS01000031">
    <property type="protein sequence ID" value="KNF07029.1"/>
    <property type="molecule type" value="Genomic_DNA"/>
</dbReference>
<feature type="transmembrane region" description="Helical" evidence="11">
    <location>
        <begin position="9"/>
        <end position="28"/>
    </location>
</feature>
<keyword evidence="15" id="KW-1185">Reference proteome</keyword>
<keyword evidence="7 9" id="KW-0807">Transducer</keyword>
<dbReference type="InterPro" id="IPR029151">
    <property type="entry name" value="Sensor-like_sf"/>
</dbReference>
<dbReference type="GO" id="GO:0005886">
    <property type="term" value="C:plasma membrane"/>
    <property type="evidence" value="ECO:0007669"/>
    <property type="project" value="UniProtKB-SubCell"/>
</dbReference>
<feature type="transmembrane region" description="Helical" evidence="11">
    <location>
        <begin position="299"/>
        <end position="320"/>
    </location>
</feature>
<dbReference type="InterPro" id="IPR004089">
    <property type="entry name" value="MCPsignal_dom"/>
</dbReference>
<dbReference type="SUPFAM" id="SSF58104">
    <property type="entry name" value="Methyl-accepting chemotaxis protein (MCP) signaling domain"/>
    <property type="match status" value="1"/>
</dbReference>
<dbReference type="SMART" id="SM00304">
    <property type="entry name" value="HAMP"/>
    <property type="match status" value="1"/>
</dbReference>
<keyword evidence="3" id="KW-0145">Chemotaxis</keyword>
<evidence type="ECO:0000256" key="3">
    <source>
        <dbReference type="ARBA" id="ARBA00022500"/>
    </source>
</evidence>
<name>A0A0L0W684_GOTPU</name>
<protein>
    <submittedName>
        <fullName evidence="14">Methyl-accepting chemotaxis protein McpC</fullName>
    </submittedName>
</protein>
<keyword evidence="6 11" id="KW-0472">Membrane</keyword>
<evidence type="ECO:0000259" key="13">
    <source>
        <dbReference type="PROSITE" id="PS50885"/>
    </source>
</evidence>
<feature type="domain" description="HAMP" evidence="13">
    <location>
        <begin position="324"/>
        <end position="376"/>
    </location>
</feature>
<evidence type="ECO:0000313" key="14">
    <source>
        <dbReference type="EMBL" id="KNF07029.1"/>
    </source>
</evidence>
<dbReference type="PROSITE" id="PS50111">
    <property type="entry name" value="CHEMOTAXIS_TRANSDUC_2"/>
    <property type="match status" value="1"/>
</dbReference>
<keyword evidence="10" id="KW-0175">Coiled coil</keyword>
<dbReference type="CDD" id="cd18773">
    <property type="entry name" value="PDC1_HK_sensor"/>
    <property type="match status" value="1"/>
</dbReference>
<evidence type="ECO:0000256" key="7">
    <source>
        <dbReference type="ARBA" id="ARBA00023224"/>
    </source>
</evidence>
<dbReference type="PANTHER" id="PTHR32089">
    <property type="entry name" value="METHYL-ACCEPTING CHEMOTAXIS PROTEIN MCPB"/>
    <property type="match status" value="1"/>
</dbReference>
<evidence type="ECO:0000259" key="12">
    <source>
        <dbReference type="PROSITE" id="PS50111"/>
    </source>
</evidence>
<accession>A0A0L0W684</accession>